<keyword evidence="5" id="KW-0067">ATP-binding</keyword>
<evidence type="ECO:0000259" key="8">
    <source>
        <dbReference type="PROSITE" id="PS50006"/>
    </source>
</evidence>
<feature type="compositionally biased region" description="Polar residues" evidence="7">
    <location>
        <begin position="250"/>
        <end position="273"/>
    </location>
</feature>
<keyword evidence="4 9" id="KW-0347">Helicase</keyword>
<dbReference type="CDD" id="cd00060">
    <property type="entry name" value="FHA"/>
    <property type="match status" value="1"/>
</dbReference>
<keyword evidence="3" id="KW-0378">Hydrolase</keyword>
<evidence type="ECO:0000256" key="1">
    <source>
        <dbReference type="ARBA" id="ARBA00007913"/>
    </source>
</evidence>
<feature type="region of interest" description="Disordered" evidence="7">
    <location>
        <begin position="951"/>
        <end position="995"/>
    </location>
</feature>
<proteinExistence type="inferred from homology"/>
<dbReference type="GO" id="GO:0016787">
    <property type="term" value="F:hydrolase activity"/>
    <property type="evidence" value="ECO:0007669"/>
    <property type="project" value="UniProtKB-KW"/>
</dbReference>
<dbReference type="PANTHER" id="PTHR43788:SF8">
    <property type="entry name" value="DNA-BINDING PROTEIN SMUBP-2"/>
    <property type="match status" value="1"/>
</dbReference>
<comment type="similarity">
    <text evidence="1">Belongs to the DNA2/NAM7 helicase family.</text>
</comment>
<dbReference type="InterPro" id="IPR050534">
    <property type="entry name" value="Coronavir_polyprotein_1ab"/>
</dbReference>
<dbReference type="SUPFAM" id="SSF52540">
    <property type="entry name" value="P-loop containing nucleoside triphosphate hydrolases"/>
    <property type="match status" value="1"/>
</dbReference>
<feature type="compositionally biased region" description="Low complexity" evidence="7">
    <location>
        <begin position="274"/>
        <end position="286"/>
    </location>
</feature>
<feature type="coiled-coil region" evidence="6">
    <location>
        <begin position="1353"/>
        <end position="1411"/>
    </location>
</feature>
<evidence type="ECO:0000256" key="2">
    <source>
        <dbReference type="ARBA" id="ARBA00022741"/>
    </source>
</evidence>
<feature type="region of interest" description="Disordered" evidence="7">
    <location>
        <begin position="312"/>
        <end position="337"/>
    </location>
</feature>
<feature type="region of interest" description="Disordered" evidence="7">
    <location>
        <begin position="702"/>
        <end position="721"/>
    </location>
</feature>
<dbReference type="EMBL" id="BMAO01006057">
    <property type="protein sequence ID" value="GFR05789.1"/>
    <property type="molecule type" value="Genomic_DNA"/>
</dbReference>
<feature type="compositionally biased region" description="Low complexity" evidence="7">
    <location>
        <begin position="312"/>
        <end position="328"/>
    </location>
</feature>
<sequence>MDFFLKQINPENDDPIKISLHSDEITIGRRNIVSLNSYYKVSRSHAKFSKRNGVWFVRDLGSLNKLYVNFKEVNEQWVKVEIGDIIGFGTPSCNEEGSFVCVLTVKSRIKQESFDSFDEYSMSSTEKREVTCPVSQAYNKKGNDTNIKIKTEPPSSDYDTYQLGAAAISKNIKTEQNALTSNKVNSNNAIHNYTDVSKEVCFNKLTSPGLVQSSSDKSSYPDTLRNFIKTEPNTQSCKFINSDKVLESSDSSISLPHTNVSPETLHNVKTISPNSNNSEESNLTNEDVLETGRVNLPYSETLENWNKEFRNQNSLLNGNGNGNNDSNQKSMISSTCNSKPLETKSVADHKTEENYFVYPKIKECSVRLVKCDSIYFQSPKDMKNGYLSENMNVGTVQATVEKKYDTLSASFAPQTKRERLQKSVDKPKESACKRRKCNSELLLNIHKNRILSSDSETSSEECYRENESDERDSFNPAASESCEIKIGVEKRDKTRLKSDWYHSKYKSSLVKSNPESKLPTKRTDSAPKQMKKRPKFIESESDSSVSNSQCTILYPSAKAFKYKRAFRRYSHSSSDENCASLSDGKEDCVSHSDGNLETECSSRTKFESEKNDLREPFVVNVKRITAGRTLLTDPKPMKYRPKRMRGREEYFRERGLFNPVGNEGDNKVGQKVITKNLKMRTIPKINKRASCTSKSFINQSFNSKNKSSYGHFPSKNKESREQDIVNTLTKTRGIEYFSRKTSTLAVSKETRGNDCSLLKRSTPAVPKRPNNYGSRMGFLVDVESKKIAPEKKTSPGNLKNKNPTLVHVTNSAETISNAELSRNDEIKSTETNLEGLKDDAISLNQHSQRTFEAAPNVNTTNALEKAREKCEKGKEKKINQCPVLSRSYSLPSGSISESKSFTVGSSLNSLLPEKIFPDTSKFNVNKKVAIISPVKHNTAAESNSICSYSSNPIDASPVQESTTEKSADLFQSSSDTDSNRKKPINRSDSAKDKNLKEACSDSELKLHSRSLIENILHWNPKWLEEQSKNKKPPPLVSKGGATIPLRFSSYNSYVKSFCPMLTLEIWESLFRESKPLWLENESWNAFYYIIRSTQSRRGVMELDCESIVNENLSYHPTEGTVVLLDVKNAEQGINSCAFGYIHCHKLGNVCDSEKLTEWIKVPAEWQKNAKVWTISIFIKKSKRHGISTGSVHLARGIINIKNRLQLVEALLAFKESPLQKDILNPSSELFSFYESNSKIPREQLIQSIGDEINKENCKSKTILINAPPGTGKTGAIIGLVEKLLFGSPCQMKIVLCAPTNMGVDEIGLRLVELNERNSWKGKYIKFVRFGQTDQINYKLHVYALDKKVSKMFKEQNKKELLDRERELEILESKINDVLFREQQKNNKYRLRRINNDTLKDLMNQLKTLKEKSPLEYIDPATQATYESIILKESQVLLLTLDDCMHPLINKFFKFYTKKLRACCIVDEATQSTEPEILQCLNRKVDRLVLVGDIKQLPPPVTSTYAIKWGFKRSLMERLLTLFSKQNNCILSPTMIEQYRMQTQICDFPSKYFYNDQLVTNSIINERCLYSPLKPFIVYDILHKETLNPSVNPDDSEPLIIAYICSQLLQVEPKASIGVIATSEYRAALYKVPLSTNEAFRDIEINVVEKYHGREKDIIILACIHPFHPIDDKNFLACEKKMNVAITRAQKCLIVCGHISSLSEYPHWLSFMTEAHSRKVAINVSSLQQIPIIFMKTICKNA</sequence>
<name>A0A8X6GLY1_TRICU</name>
<dbReference type="Pfam" id="PF13086">
    <property type="entry name" value="AAA_11"/>
    <property type="match status" value="1"/>
</dbReference>
<dbReference type="OrthoDB" id="6420127at2759"/>
<dbReference type="Gene3D" id="2.60.200.20">
    <property type="match status" value="1"/>
</dbReference>
<dbReference type="Gene3D" id="3.40.50.300">
    <property type="entry name" value="P-loop containing nucleotide triphosphate hydrolases"/>
    <property type="match status" value="2"/>
</dbReference>
<dbReference type="InterPro" id="IPR000253">
    <property type="entry name" value="FHA_dom"/>
</dbReference>
<evidence type="ECO:0000256" key="3">
    <source>
        <dbReference type="ARBA" id="ARBA00022801"/>
    </source>
</evidence>
<dbReference type="CDD" id="cd18808">
    <property type="entry name" value="SF1_C_Upf1"/>
    <property type="match status" value="1"/>
</dbReference>
<dbReference type="SUPFAM" id="SSF49879">
    <property type="entry name" value="SMAD/FHA domain"/>
    <property type="match status" value="1"/>
</dbReference>
<accession>A0A8X6GLY1</accession>
<feature type="coiled-coil region" evidence="6">
    <location>
        <begin position="826"/>
        <end position="876"/>
    </location>
</feature>
<feature type="domain" description="FHA" evidence="8">
    <location>
        <begin position="25"/>
        <end position="73"/>
    </location>
</feature>
<dbReference type="Proteomes" id="UP000887116">
    <property type="component" value="Unassembled WGS sequence"/>
</dbReference>
<reference evidence="9" key="1">
    <citation type="submission" date="2020-07" db="EMBL/GenBank/DDBJ databases">
        <title>Multicomponent nature underlies the extraordinary mechanical properties of spider dragline silk.</title>
        <authorList>
            <person name="Kono N."/>
            <person name="Nakamura H."/>
            <person name="Mori M."/>
            <person name="Yoshida Y."/>
            <person name="Ohtoshi R."/>
            <person name="Malay A.D."/>
            <person name="Moran D.A.P."/>
            <person name="Tomita M."/>
            <person name="Numata K."/>
            <person name="Arakawa K."/>
        </authorList>
    </citation>
    <scope>NUCLEOTIDE SEQUENCE</scope>
</reference>
<dbReference type="InterPro" id="IPR008984">
    <property type="entry name" value="SMAD_FHA_dom_sf"/>
</dbReference>
<keyword evidence="6" id="KW-0175">Coiled coil</keyword>
<dbReference type="InterPro" id="IPR027417">
    <property type="entry name" value="P-loop_NTPase"/>
</dbReference>
<evidence type="ECO:0000256" key="4">
    <source>
        <dbReference type="ARBA" id="ARBA00022806"/>
    </source>
</evidence>
<dbReference type="PROSITE" id="PS50006">
    <property type="entry name" value="FHA_DOMAIN"/>
    <property type="match status" value="1"/>
</dbReference>
<dbReference type="PANTHER" id="PTHR43788">
    <property type="entry name" value="DNA2/NAM7 HELICASE FAMILY MEMBER"/>
    <property type="match status" value="1"/>
</dbReference>
<feature type="region of interest" description="Disordered" evidence="7">
    <location>
        <begin position="511"/>
        <end position="541"/>
    </location>
</feature>
<feature type="region of interest" description="Disordered" evidence="7">
    <location>
        <begin position="456"/>
        <end position="476"/>
    </location>
</feature>
<evidence type="ECO:0000256" key="7">
    <source>
        <dbReference type="SAM" id="MobiDB-lite"/>
    </source>
</evidence>
<organism evidence="9 10">
    <name type="scientific">Trichonephila clavata</name>
    <name type="common">Joro spider</name>
    <name type="synonym">Nephila clavata</name>
    <dbReference type="NCBI Taxonomy" id="2740835"/>
    <lineage>
        <taxon>Eukaryota</taxon>
        <taxon>Metazoa</taxon>
        <taxon>Ecdysozoa</taxon>
        <taxon>Arthropoda</taxon>
        <taxon>Chelicerata</taxon>
        <taxon>Arachnida</taxon>
        <taxon>Araneae</taxon>
        <taxon>Araneomorphae</taxon>
        <taxon>Entelegynae</taxon>
        <taxon>Araneoidea</taxon>
        <taxon>Nephilidae</taxon>
        <taxon>Trichonephila</taxon>
    </lineage>
</organism>
<protein>
    <submittedName>
        <fullName evidence="9">Probable helicase senataxin</fullName>
    </submittedName>
</protein>
<evidence type="ECO:0000256" key="5">
    <source>
        <dbReference type="ARBA" id="ARBA00022840"/>
    </source>
</evidence>
<evidence type="ECO:0000256" key="6">
    <source>
        <dbReference type="SAM" id="Coils"/>
    </source>
</evidence>
<dbReference type="Pfam" id="PF13087">
    <property type="entry name" value="AAA_12"/>
    <property type="match status" value="1"/>
</dbReference>
<keyword evidence="2" id="KW-0547">Nucleotide-binding</keyword>
<evidence type="ECO:0000313" key="9">
    <source>
        <dbReference type="EMBL" id="GFR05789.1"/>
    </source>
</evidence>
<dbReference type="GO" id="GO:0005524">
    <property type="term" value="F:ATP binding"/>
    <property type="evidence" value="ECO:0007669"/>
    <property type="project" value="UniProtKB-KW"/>
</dbReference>
<gene>
    <name evidence="9" type="primary">Setx</name>
    <name evidence="9" type="ORF">TNCT_287881</name>
</gene>
<dbReference type="SMART" id="SM00240">
    <property type="entry name" value="FHA"/>
    <property type="match status" value="1"/>
</dbReference>
<keyword evidence="10" id="KW-1185">Reference proteome</keyword>
<dbReference type="InterPro" id="IPR041679">
    <property type="entry name" value="DNA2/NAM7-like_C"/>
</dbReference>
<feature type="compositionally biased region" description="Polar residues" evidence="7">
    <location>
        <begin position="951"/>
        <end position="961"/>
    </location>
</feature>
<feature type="region of interest" description="Disordered" evidence="7">
    <location>
        <begin position="250"/>
        <end position="290"/>
    </location>
</feature>
<evidence type="ECO:0000313" key="10">
    <source>
        <dbReference type="Proteomes" id="UP000887116"/>
    </source>
</evidence>
<dbReference type="InterPro" id="IPR041677">
    <property type="entry name" value="DNA2/NAM7_AAA_11"/>
</dbReference>
<comment type="caution">
    <text evidence="9">The sequence shown here is derived from an EMBL/GenBank/DDBJ whole genome shotgun (WGS) entry which is preliminary data.</text>
</comment>
<dbReference type="Pfam" id="PF00498">
    <property type="entry name" value="FHA"/>
    <property type="match status" value="1"/>
</dbReference>
<dbReference type="InterPro" id="IPR047187">
    <property type="entry name" value="SF1_C_Upf1"/>
</dbReference>
<dbReference type="GO" id="GO:0043139">
    <property type="term" value="F:5'-3' DNA helicase activity"/>
    <property type="evidence" value="ECO:0007669"/>
    <property type="project" value="TreeGrafter"/>
</dbReference>